<sequence>MALDVRRRHLRLSLASLALGCSFATSAALAQSSNGGPPSGGQPPQPPAEAYTACAGRSAGDMVSFTVHGHTMEGTCEKLGDRLALRPSKRPPDGRPQLPNDSSGSDNSN</sequence>
<dbReference type="Proteomes" id="UP000653472">
    <property type="component" value="Unassembled WGS sequence"/>
</dbReference>
<keyword evidence="4" id="KW-1185">Reference proteome</keyword>
<feature type="region of interest" description="Disordered" evidence="1">
    <location>
        <begin position="28"/>
        <end position="51"/>
    </location>
</feature>
<keyword evidence="2" id="KW-0732">Signal</keyword>
<dbReference type="RefSeq" id="WP_168146362.1">
    <property type="nucleotide sequence ID" value="NZ_JAAVXB010000001.1"/>
</dbReference>
<reference evidence="3" key="1">
    <citation type="submission" date="2020-03" db="EMBL/GenBank/DDBJ databases">
        <title>Solimonas marina sp. nov., isolated from deep seawater of the Pacific Ocean.</title>
        <authorList>
            <person name="Liu X."/>
            <person name="Lai Q."/>
            <person name="Sun F."/>
            <person name="Gai Y."/>
            <person name="Li G."/>
            <person name="Shao Z."/>
        </authorList>
    </citation>
    <scope>NUCLEOTIDE SEQUENCE</scope>
    <source>
        <strain evidence="3">C16B3</strain>
    </source>
</reference>
<proteinExistence type="predicted"/>
<evidence type="ECO:0000313" key="4">
    <source>
        <dbReference type="Proteomes" id="UP000653472"/>
    </source>
</evidence>
<feature type="compositionally biased region" description="Polar residues" evidence="1">
    <location>
        <begin position="99"/>
        <end position="109"/>
    </location>
</feature>
<gene>
    <name evidence="3" type="ORF">G7Y82_02275</name>
</gene>
<feature type="chain" id="PRO_5037655542" evidence="2">
    <location>
        <begin position="28"/>
        <end position="109"/>
    </location>
</feature>
<comment type="caution">
    <text evidence="3">The sequence shown here is derived from an EMBL/GenBank/DDBJ whole genome shotgun (WGS) entry which is preliminary data.</text>
</comment>
<dbReference type="EMBL" id="JAAVXB010000001">
    <property type="protein sequence ID" value="NKF21126.1"/>
    <property type="molecule type" value="Genomic_DNA"/>
</dbReference>
<organism evidence="3 4">
    <name type="scientific">Solimonas marina</name>
    <dbReference type="NCBI Taxonomy" id="2714601"/>
    <lineage>
        <taxon>Bacteria</taxon>
        <taxon>Pseudomonadati</taxon>
        <taxon>Pseudomonadota</taxon>
        <taxon>Gammaproteobacteria</taxon>
        <taxon>Nevskiales</taxon>
        <taxon>Nevskiaceae</taxon>
        <taxon>Solimonas</taxon>
    </lineage>
</organism>
<evidence type="ECO:0000256" key="1">
    <source>
        <dbReference type="SAM" id="MobiDB-lite"/>
    </source>
</evidence>
<evidence type="ECO:0000256" key="2">
    <source>
        <dbReference type="SAM" id="SignalP"/>
    </source>
</evidence>
<protein>
    <submittedName>
        <fullName evidence="3">Uncharacterized protein</fullName>
    </submittedName>
</protein>
<evidence type="ECO:0000313" key="3">
    <source>
        <dbReference type="EMBL" id="NKF21126.1"/>
    </source>
</evidence>
<feature type="signal peptide" evidence="2">
    <location>
        <begin position="1"/>
        <end position="27"/>
    </location>
</feature>
<name>A0A970B879_9GAMM</name>
<dbReference type="AlphaFoldDB" id="A0A970B879"/>
<accession>A0A970B879</accession>
<feature type="region of interest" description="Disordered" evidence="1">
    <location>
        <begin position="84"/>
        <end position="109"/>
    </location>
</feature>